<dbReference type="PROSITE" id="PS51192">
    <property type="entry name" value="HELICASE_ATP_BIND_1"/>
    <property type="match status" value="1"/>
</dbReference>
<gene>
    <name evidence="15" type="ORF">NP233_g12309</name>
</gene>
<dbReference type="AlphaFoldDB" id="A0AAD5VEW7"/>
<keyword evidence="5 11" id="KW-0347">Helicase</keyword>
<evidence type="ECO:0000259" key="14">
    <source>
        <dbReference type="PROSITE" id="PS51194"/>
    </source>
</evidence>
<dbReference type="Pfam" id="PF00270">
    <property type="entry name" value="DEAD"/>
    <property type="match status" value="1"/>
</dbReference>
<dbReference type="SUPFAM" id="SSF52540">
    <property type="entry name" value="P-loop containing nucleoside triphosphate hydrolases"/>
    <property type="match status" value="1"/>
</dbReference>
<dbReference type="PROSITE" id="PS51194">
    <property type="entry name" value="HELICASE_CTER"/>
    <property type="match status" value="1"/>
</dbReference>
<evidence type="ECO:0000256" key="12">
    <source>
        <dbReference type="SAM" id="MobiDB-lite"/>
    </source>
</evidence>
<feature type="domain" description="Helicase ATP-binding" evidence="13">
    <location>
        <begin position="201"/>
        <end position="380"/>
    </location>
</feature>
<keyword evidence="6 11" id="KW-0067">ATP-binding</keyword>
<evidence type="ECO:0000313" key="16">
    <source>
        <dbReference type="Proteomes" id="UP001213000"/>
    </source>
</evidence>
<dbReference type="PANTHER" id="PTHR13710:SF105">
    <property type="entry name" value="ATP-DEPENDENT DNA HELICASE Q1"/>
    <property type="match status" value="1"/>
</dbReference>
<dbReference type="GO" id="GO:0043138">
    <property type="term" value="F:3'-5' DNA helicase activity"/>
    <property type="evidence" value="ECO:0007669"/>
    <property type="project" value="UniProtKB-EC"/>
</dbReference>
<organism evidence="15 16">
    <name type="scientific">Leucocoprinus birnbaumii</name>
    <dbReference type="NCBI Taxonomy" id="56174"/>
    <lineage>
        <taxon>Eukaryota</taxon>
        <taxon>Fungi</taxon>
        <taxon>Dikarya</taxon>
        <taxon>Basidiomycota</taxon>
        <taxon>Agaricomycotina</taxon>
        <taxon>Agaricomycetes</taxon>
        <taxon>Agaricomycetidae</taxon>
        <taxon>Agaricales</taxon>
        <taxon>Agaricineae</taxon>
        <taxon>Agaricaceae</taxon>
        <taxon>Leucocoprinus</taxon>
    </lineage>
</organism>
<dbReference type="GO" id="GO:0009378">
    <property type="term" value="F:four-way junction helicase activity"/>
    <property type="evidence" value="ECO:0007669"/>
    <property type="project" value="TreeGrafter"/>
</dbReference>
<evidence type="ECO:0000256" key="4">
    <source>
        <dbReference type="ARBA" id="ARBA00022801"/>
    </source>
</evidence>
<evidence type="ECO:0000259" key="13">
    <source>
        <dbReference type="PROSITE" id="PS51192"/>
    </source>
</evidence>
<name>A0AAD5VEW7_9AGAR</name>
<reference evidence="15" key="1">
    <citation type="submission" date="2022-07" db="EMBL/GenBank/DDBJ databases">
        <title>Genome Sequence of Leucocoprinus birnbaumii.</title>
        <authorList>
            <person name="Buettner E."/>
        </authorList>
    </citation>
    <scope>NUCLEOTIDE SEQUENCE</scope>
    <source>
        <strain evidence="15">VT141</strain>
    </source>
</reference>
<dbReference type="GO" id="GO:0005524">
    <property type="term" value="F:ATP binding"/>
    <property type="evidence" value="ECO:0007669"/>
    <property type="project" value="UniProtKB-KW"/>
</dbReference>
<feature type="compositionally biased region" description="Acidic residues" evidence="12">
    <location>
        <begin position="835"/>
        <end position="857"/>
    </location>
</feature>
<dbReference type="SMART" id="SM00487">
    <property type="entry name" value="DEXDc"/>
    <property type="match status" value="1"/>
</dbReference>
<evidence type="ECO:0000256" key="2">
    <source>
        <dbReference type="ARBA" id="ARBA00022723"/>
    </source>
</evidence>
<dbReference type="CDD" id="cd17920">
    <property type="entry name" value="DEXHc_RecQ"/>
    <property type="match status" value="1"/>
</dbReference>
<dbReference type="SMART" id="SM00490">
    <property type="entry name" value="HELICc"/>
    <property type="match status" value="1"/>
</dbReference>
<evidence type="ECO:0000313" key="15">
    <source>
        <dbReference type="EMBL" id="KAJ3554988.1"/>
    </source>
</evidence>
<evidence type="ECO:0000256" key="6">
    <source>
        <dbReference type="ARBA" id="ARBA00022840"/>
    </source>
</evidence>
<dbReference type="Pfam" id="PF00271">
    <property type="entry name" value="Helicase_C"/>
    <property type="match status" value="1"/>
</dbReference>
<dbReference type="GO" id="GO:0005634">
    <property type="term" value="C:nucleus"/>
    <property type="evidence" value="ECO:0007669"/>
    <property type="project" value="UniProtKB-SubCell"/>
</dbReference>
<dbReference type="GO" id="GO:0005737">
    <property type="term" value="C:cytoplasm"/>
    <property type="evidence" value="ECO:0007669"/>
    <property type="project" value="TreeGrafter"/>
</dbReference>
<dbReference type="NCBIfam" id="TIGR00614">
    <property type="entry name" value="recQ_fam"/>
    <property type="match status" value="1"/>
</dbReference>
<dbReference type="InterPro" id="IPR004589">
    <property type="entry name" value="DNA_helicase_ATP-dep_RecQ"/>
</dbReference>
<dbReference type="GO" id="GO:0005694">
    <property type="term" value="C:chromosome"/>
    <property type="evidence" value="ECO:0007669"/>
    <property type="project" value="TreeGrafter"/>
</dbReference>
<evidence type="ECO:0000256" key="11">
    <source>
        <dbReference type="RuleBase" id="RU364117"/>
    </source>
</evidence>
<dbReference type="InterPro" id="IPR014001">
    <property type="entry name" value="Helicase_ATP-bd"/>
</dbReference>
<dbReference type="InterPro" id="IPR032284">
    <property type="entry name" value="RecQ_Zn-bd"/>
</dbReference>
<keyword evidence="4 11" id="KW-0378">Hydrolase</keyword>
<dbReference type="GO" id="GO:0016787">
    <property type="term" value="F:hydrolase activity"/>
    <property type="evidence" value="ECO:0007669"/>
    <property type="project" value="UniProtKB-KW"/>
</dbReference>
<accession>A0AAD5VEW7</accession>
<dbReference type="EMBL" id="JANIEX010001730">
    <property type="protein sequence ID" value="KAJ3554988.1"/>
    <property type="molecule type" value="Genomic_DNA"/>
</dbReference>
<dbReference type="PANTHER" id="PTHR13710">
    <property type="entry name" value="DNA HELICASE RECQ FAMILY MEMBER"/>
    <property type="match status" value="1"/>
</dbReference>
<dbReference type="Gene3D" id="1.10.10.10">
    <property type="entry name" value="Winged helix-like DNA-binding domain superfamily/Winged helix DNA-binding domain"/>
    <property type="match status" value="1"/>
</dbReference>
<comment type="caution">
    <text evidence="15">The sequence shown here is derived from an EMBL/GenBank/DDBJ whole genome shotgun (WGS) entry which is preliminary data.</text>
</comment>
<dbReference type="GO" id="GO:0003677">
    <property type="term" value="F:DNA binding"/>
    <property type="evidence" value="ECO:0007669"/>
    <property type="project" value="UniProtKB-KW"/>
</dbReference>
<keyword evidence="7" id="KW-0238">DNA-binding</keyword>
<dbReference type="InterPro" id="IPR011545">
    <property type="entry name" value="DEAD/DEAH_box_helicase_dom"/>
</dbReference>
<dbReference type="InterPro" id="IPR002464">
    <property type="entry name" value="DNA/RNA_helicase_DEAH_CS"/>
</dbReference>
<evidence type="ECO:0000256" key="8">
    <source>
        <dbReference type="ARBA" id="ARBA00023235"/>
    </source>
</evidence>
<feature type="compositionally biased region" description="Polar residues" evidence="12">
    <location>
        <begin position="58"/>
        <end position="68"/>
    </location>
</feature>
<feature type="compositionally biased region" description="Low complexity" evidence="12">
    <location>
        <begin position="38"/>
        <end position="57"/>
    </location>
</feature>
<dbReference type="Proteomes" id="UP001213000">
    <property type="component" value="Unassembled WGS sequence"/>
</dbReference>
<keyword evidence="2" id="KW-0479">Metal-binding</keyword>
<evidence type="ECO:0000256" key="9">
    <source>
        <dbReference type="ARBA" id="ARBA00023242"/>
    </source>
</evidence>
<evidence type="ECO:0000256" key="1">
    <source>
        <dbReference type="ARBA" id="ARBA00005446"/>
    </source>
</evidence>
<feature type="compositionally biased region" description="Basic and acidic residues" evidence="12">
    <location>
        <begin position="789"/>
        <end position="799"/>
    </location>
</feature>
<comment type="catalytic activity">
    <reaction evidence="10 11">
        <text>Couples ATP hydrolysis with the unwinding of duplex DNA by translocating in the 3'-5' direction.</text>
        <dbReference type="EC" id="5.6.2.4"/>
    </reaction>
</comment>
<dbReference type="Pfam" id="PF16124">
    <property type="entry name" value="RecQ_Zn_bind"/>
    <property type="match status" value="1"/>
</dbReference>
<keyword evidence="3 11" id="KW-0547">Nucleotide-binding</keyword>
<comment type="subcellular location">
    <subcellularLocation>
        <location evidence="11">Nucleus</location>
    </subcellularLocation>
</comment>
<sequence>MSDYDFDYELYEDDTLASDDPAFEEVLRRSIADSHSFRAAQNSASSSRSVAATYSNSNGQKPPSSSFKPNGVASNGIRAANITTTTQAENGVDMAQWAKKQELKRRIAEIDSDILGIKDSIKSLNTQLSSKEGQKEGMVRMLRELERASVSGASHSNAEAFSGSRGINYMEGDFDWMSGLEARMKTVFGINDFRLCQRGICNANMDGRDIVVVMPTGGGKSLTYQLPALLTPGCTLVVSPLISLITDQILHLQGLGINAVAITGSTPSGQKREILQQLTALAGRRLQPGEDEIKLCYVTRRIKNFVILLQKLMAGGKLARVVIDEAHCVSQMGHDFRPDYQQLHKLRQLLPSVPIMALSATCPPLVLKDLLKTLRLPDITDGRSAKSTGTVYFFSPLYRKNLHYRVVPKPSKASDVSKAMVEYILEYHPNNSGIVYCLSRKNAEVVATELQELSNGRITTGVYHADRKDSEKEQLHHQWRAGTVKVVCATIAFGLGIDKGDVRFVLHHSMSKSLEGYYQESGRAGRDGKDADCILYYRPQDGSTIGSMVFNDKSGTEKLHAMLDFAEDLEQCRKIQFAKYFSHSSNLSIASWTTEDQDALERCGHCDNCTRPPETIERKNVSLQTWQLLKIANYVYRIGGKTTVNILAGLARNAGGGALDVAAGGKGKRKAKEKVNLDLEDIAGGIVDLHKDDIEHLIIHLLIKGYLKEEFQQTAYSANVYVVPGGLANRFIHETRENIEKAARPMVEMTLAKQAPKTRARRKKSVEDGNEEGDDAPPAKKRKTVAGASKEKGKQKAVSDEAEINEDNSLDHMYIGNLGPPKNSKPAQKRRAGDESSEYETFDPDIIEDPSDEDSEDVTYGWSMSMRQEPIAKRKQRSVVKPRSRGFLEDDVVEISD</sequence>
<keyword evidence="9 11" id="KW-0539">Nucleus</keyword>
<dbReference type="PROSITE" id="PS00690">
    <property type="entry name" value="DEAH_ATP_HELICASE"/>
    <property type="match status" value="1"/>
</dbReference>
<feature type="region of interest" description="Disordered" evidence="12">
    <location>
        <begin position="38"/>
        <end position="73"/>
    </location>
</feature>
<dbReference type="InterPro" id="IPR001650">
    <property type="entry name" value="Helicase_C-like"/>
</dbReference>
<comment type="similarity">
    <text evidence="1 11">Belongs to the helicase family. RecQ subfamily.</text>
</comment>
<protein>
    <recommendedName>
        <fullName evidence="11">ATP-dependent DNA helicase</fullName>
        <ecNumber evidence="11">5.6.2.4</ecNumber>
    </recommendedName>
</protein>
<keyword evidence="16" id="KW-1185">Reference proteome</keyword>
<evidence type="ECO:0000256" key="5">
    <source>
        <dbReference type="ARBA" id="ARBA00022806"/>
    </source>
</evidence>
<keyword evidence="8" id="KW-0413">Isomerase</keyword>
<dbReference type="GO" id="GO:0046872">
    <property type="term" value="F:metal ion binding"/>
    <property type="evidence" value="ECO:0007669"/>
    <property type="project" value="UniProtKB-KW"/>
</dbReference>
<dbReference type="GO" id="GO:0000724">
    <property type="term" value="P:double-strand break repair via homologous recombination"/>
    <property type="evidence" value="ECO:0007669"/>
    <property type="project" value="TreeGrafter"/>
</dbReference>
<feature type="domain" description="Helicase C-terminal" evidence="14">
    <location>
        <begin position="419"/>
        <end position="570"/>
    </location>
</feature>
<feature type="region of interest" description="Disordered" evidence="12">
    <location>
        <begin position="749"/>
        <end position="858"/>
    </location>
</feature>
<comment type="catalytic activity">
    <reaction evidence="11">
        <text>ATP + H2O = ADP + phosphate + H(+)</text>
        <dbReference type="Rhea" id="RHEA:13065"/>
        <dbReference type="ChEBI" id="CHEBI:15377"/>
        <dbReference type="ChEBI" id="CHEBI:15378"/>
        <dbReference type="ChEBI" id="CHEBI:30616"/>
        <dbReference type="ChEBI" id="CHEBI:43474"/>
        <dbReference type="ChEBI" id="CHEBI:456216"/>
    </reaction>
</comment>
<evidence type="ECO:0000256" key="10">
    <source>
        <dbReference type="ARBA" id="ARBA00034617"/>
    </source>
</evidence>
<evidence type="ECO:0000256" key="3">
    <source>
        <dbReference type="ARBA" id="ARBA00022741"/>
    </source>
</evidence>
<dbReference type="EC" id="5.6.2.4" evidence="11"/>
<dbReference type="InterPro" id="IPR027417">
    <property type="entry name" value="P-loop_NTPase"/>
</dbReference>
<dbReference type="InterPro" id="IPR036388">
    <property type="entry name" value="WH-like_DNA-bd_sf"/>
</dbReference>
<evidence type="ECO:0000256" key="7">
    <source>
        <dbReference type="ARBA" id="ARBA00023125"/>
    </source>
</evidence>
<proteinExistence type="inferred from homology"/>
<dbReference type="Gene3D" id="3.40.50.300">
    <property type="entry name" value="P-loop containing nucleotide triphosphate hydrolases"/>
    <property type="match status" value="2"/>
</dbReference>
<dbReference type="CDD" id="cd18794">
    <property type="entry name" value="SF2_C_RecQ"/>
    <property type="match status" value="1"/>
</dbReference>